<dbReference type="HOGENOM" id="CLU_001265_10_3_6"/>
<proteinExistence type="predicted"/>
<evidence type="ECO:0000256" key="2">
    <source>
        <dbReference type="ARBA" id="ARBA00022989"/>
    </source>
</evidence>
<evidence type="ECO:0000259" key="5">
    <source>
        <dbReference type="PROSITE" id="PS50850"/>
    </source>
</evidence>
<gene>
    <name evidence="6" type="ORF">P256_02346</name>
</gene>
<dbReference type="STRING" id="1392540.P256_02346"/>
<feature type="transmembrane region" description="Helical" evidence="4">
    <location>
        <begin position="278"/>
        <end position="299"/>
    </location>
</feature>
<comment type="caution">
    <text evidence="6">The sequence shown here is derived from an EMBL/GenBank/DDBJ whole genome shotgun (WGS) entry which is preliminary data.</text>
</comment>
<dbReference type="PANTHER" id="PTHR23531">
    <property type="entry name" value="QUINOLENE RESISTANCE PROTEIN NORA"/>
    <property type="match status" value="1"/>
</dbReference>
<dbReference type="OrthoDB" id="322544at2"/>
<feature type="transmembrane region" description="Helical" evidence="4">
    <location>
        <begin position="253"/>
        <end position="271"/>
    </location>
</feature>
<dbReference type="InterPro" id="IPR011701">
    <property type="entry name" value="MFS"/>
</dbReference>
<name>V2THY3_9GAMM</name>
<dbReference type="SUPFAM" id="SSF103473">
    <property type="entry name" value="MFS general substrate transporter"/>
    <property type="match status" value="1"/>
</dbReference>
<accession>V2THY3</accession>
<keyword evidence="1 4" id="KW-0812">Transmembrane</keyword>
<keyword evidence="2 4" id="KW-1133">Transmembrane helix</keyword>
<feature type="transmembrane region" description="Helical" evidence="4">
    <location>
        <begin position="369"/>
        <end position="391"/>
    </location>
</feature>
<feature type="transmembrane region" description="Helical" evidence="4">
    <location>
        <begin position="151"/>
        <end position="174"/>
    </location>
</feature>
<feature type="transmembrane region" description="Helical" evidence="4">
    <location>
        <begin position="48"/>
        <end position="72"/>
    </location>
</feature>
<dbReference type="InterPro" id="IPR052714">
    <property type="entry name" value="MFS_Exporter"/>
</dbReference>
<reference evidence="6 7" key="1">
    <citation type="submission" date="2013-10" db="EMBL/GenBank/DDBJ databases">
        <title>The Genome Sequence of Acinetobacter nectaris CIP 110549.</title>
        <authorList>
            <consortium name="The Broad Institute Genomics Platform"/>
            <consortium name="The Broad Institute Genome Sequencing Center for Infectious Disease"/>
            <person name="Cerqueira G."/>
            <person name="Feldgarden M."/>
            <person name="Courvalin P."/>
            <person name="Grillot-Courvalin C."/>
            <person name="Clermont D."/>
            <person name="Rocha E."/>
            <person name="Yoon E.-J."/>
            <person name="Nemec A."/>
            <person name="Young S.K."/>
            <person name="Zeng Q."/>
            <person name="Gargeya S."/>
            <person name="Fitzgerald M."/>
            <person name="Abouelleil A."/>
            <person name="Alvarado L."/>
            <person name="Berlin A.M."/>
            <person name="Chapman S.B."/>
            <person name="Gainer-Dewar J."/>
            <person name="Goldberg J."/>
            <person name="Gnerre S."/>
            <person name="Griggs A."/>
            <person name="Gujja S."/>
            <person name="Hansen M."/>
            <person name="Howarth C."/>
            <person name="Imamovic A."/>
            <person name="Ireland A."/>
            <person name="Larimer J."/>
            <person name="McCowan C."/>
            <person name="Murphy C."/>
            <person name="Pearson M."/>
            <person name="Poon T.W."/>
            <person name="Priest M."/>
            <person name="Roberts A."/>
            <person name="Saif S."/>
            <person name="Shea T."/>
            <person name="Sykes S."/>
            <person name="Wortman J."/>
            <person name="Nusbaum C."/>
            <person name="Birren B."/>
        </authorList>
    </citation>
    <scope>NUCLEOTIDE SEQUENCE [LARGE SCALE GENOMIC DNA]</scope>
    <source>
        <strain evidence="6 7">CIP 110549</strain>
    </source>
</reference>
<dbReference type="InterPro" id="IPR036259">
    <property type="entry name" value="MFS_trans_sf"/>
</dbReference>
<evidence type="ECO:0000313" key="6">
    <source>
        <dbReference type="EMBL" id="ESK37291.1"/>
    </source>
</evidence>
<feature type="domain" description="Major facilitator superfamily (MFS) profile" evidence="5">
    <location>
        <begin position="13"/>
        <end position="398"/>
    </location>
</feature>
<keyword evidence="3 4" id="KW-0472">Membrane</keyword>
<feature type="transmembrane region" description="Helical" evidence="4">
    <location>
        <begin position="305"/>
        <end position="327"/>
    </location>
</feature>
<feature type="transmembrane region" description="Helical" evidence="4">
    <location>
        <begin position="339"/>
        <end position="363"/>
    </location>
</feature>
<organism evidence="6 7">
    <name type="scientific">Acinetobacter nectaris CIP 110549</name>
    <dbReference type="NCBI Taxonomy" id="1392540"/>
    <lineage>
        <taxon>Bacteria</taxon>
        <taxon>Pseudomonadati</taxon>
        <taxon>Pseudomonadota</taxon>
        <taxon>Gammaproteobacteria</taxon>
        <taxon>Moraxellales</taxon>
        <taxon>Moraxellaceae</taxon>
        <taxon>Acinetobacter</taxon>
    </lineage>
</organism>
<evidence type="ECO:0000256" key="4">
    <source>
        <dbReference type="SAM" id="Phobius"/>
    </source>
</evidence>
<dbReference type="RefSeq" id="WP_023273956.1">
    <property type="nucleotide sequence ID" value="NZ_KI530736.1"/>
</dbReference>
<dbReference type="InterPro" id="IPR020846">
    <property type="entry name" value="MFS_dom"/>
</dbReference>
<dbReference type="AlphaFoldDB" id="V2THY3"/>
<dbReference type="Proteomes" id="UP000023785">
    <property type="component" value="Unassembled WGS sequence"/>
</dbReference>
<feature type="transmembrane region" description="Helical" evidence="4">
    <location>
        <begin position="12"/>
        <end position="36"/>
    </location>
</feature>
<keyword evidence="7" id="KW-1185">Reference proteome</keyword>
<dbReference type="eggNOG" id="COG2814">
    <property type="taxonomic scope" value="Bacteria"/>
</dbReference>
<protein>
    <recommendedName>
        <fullName evidence="5">Major facilitator superfamily (MFS) profile domain-containing protein</fullName>
    </recommendedName>
</protein>
<dbReference type="PATRIC" id="fig|1392540.3.peg.2265"/>
<dbReference type="PROSITE" id="PS50850">
    <property type="entry name" value="MFS"/>
    <property type="match status" value="1"/>
</dbReference>
<evidence type="ECO:0000313" key="7">
    <source>
        <dbReference type="Proteomes" id="UP000023785"/>
    </source>
</evidence>
<dbReference type="Gene3D" id="1.20.1250.20">
    <property type="entry name" value="MFS general substrate transporter like domains"/>
    <property type="match status" value="1"/>
</dbReference>
<sequence>MAFNLSKERKSSFVLIKLFPIMLTVFISFIIIGGALPVLPLHIRNNLGFGTFIIGIIAGAQFAASLISRIWSGRFSDTYGTKPSVVFGLVLASIAGILYFLSIFTIDEKDCSIILLLIGRAILGAAESFIITGSISWGLALVDKKHAGKVIAWMGTAMFAAMAFSGPIGIFLFNLWGFKAIAFLTLLLPLAILIYLRAVPSILPKPQKDTATFQSVIQFVWLPGLGAALASIGYCTIISFSSLYYNTMHWQPVWLAFTTFGITLIITRMFLGHLPDQFRGAVIALIFVFVQALGLFVMWEAKNALTASVGAALAGLGYSLVYPGLGVEAMAKATSQNRGIAMGIYTAFLDVAMALGGPMLGLIGGSFGVAHIFLISAFIVLSTSIVIVILLKRSAVLI</sequence>
<evidence type="ECO:0000256" key="1">
    <source>
        <dbReference type="ARBA" id="ARBA00022692"/>
    </source>
</evidence>
<feature type="transmembrane region" description="Helical" evidence="4">
    <location>
        <begin position="84"/>
        <end position="106"/>
    </location>
</feature>
<dbReference type="Pfam" id="PF07690">
    <property type="entry name" value="MFS_1"/>
    <property type="match status" value="1"/>
</dbReference>
<dbReference type="NCBIfam" id="NF009048">
    <property type="entry name" value="PRK12382.1"/>
    <property type="match status" value="1"/>
</dbReference>
<evidence type="ECO:0000256" key="3">
    <source>
        <dbReference type="ARBA" id="ARBA00023136"/>
    </source>
</evidence>
<feature type="transmembrane region" description="Helical" evidence="4">
    <location>
        <begin position="180"/>
        <end position="198"/>
    </location>
</feature>
<dbReference type="EMBL" id="AYER01000010">
    <property type="protein sequence ID" value="ESK37291.1"/>
    <property type="molecule type" value="Genomic_DNA"/>
</dbReference>
<dbReference type="PANTHER" id="PTHR23531:SF1">
    <property type="entry name" value="QUINOLENE RESISTANCE PROTEIN NORA"/>
    <property type="match status" value="1"/>
</dbReference>
<feature type="transmembrane region" description="Helical" evidence="4">
    <location>
        <begin position="219"/>
        <end position="241"/>
    </location>
</feature>
<feature type="transmembrane region" description="Helical" evidence="4">
    <location>
        <begin position="112"/>
        <end position="139"/>
    </location>
</feature>
<dbReference type="GO" id="GO:0022857">
    <property type="term" value="F:transmembrane transporter activity"/>
    <property type="evidence" value="ECO:0007669"/>
    <property type="project" value="InterPro"/>
</dbReference>